<feature type="compositionally biased region" description="Pro residues" evidence="2">
    <location>
        <begin position="753"/>
        <end position="765"/>
    </location>
</feature>
<evidence type="ECO:0000256" key="2">
    <source>
        <dbReference type="SAM" id="MobiDB-lite"/>
    </source>
</evidence>
<accession>A0A9W8NPW8</accession>
<evidence type="ECO:0000256" key="1">
    <source>
        <dbReference type="PROSITE-ProRule" id="PRU00042"/>
    </source>
</evidence>
<keyword evidence="5" id="KW-1185">Reference proteome</keyword>
<keyword evidence="1" id="KW-0863">Zinc-finger</keyword>
<feature type="compositionally biased region" description="Polar residues" evidence="2">
    <location>
        <begin position="293"/>
        <end position="305"/>
    </location>
</feature>
<dbReference type="PROSITE" id="PS00028">
    <property type="entry name" value="ZINC_FINGER_C2H2_1"/>
    <property type="match status" value="1"/>
</dbReference>
<feature type="compositionally biased region" description="Polar residues" evidence="2">
    <location>
        <begin position="366"/>
        <end position="375"/>
    </location>
</feature>
<evidence type="ECO:0000259" key="3">
    <source>
        <dbReference type="PROSITE" id="PS50157"/>
    </source>
</evidence>
<comment type="caution">
    <text evidence="4">The sequence shown here is derived from an EMBL/GenBank/DDBJ whole genome shotgun (WGS) entry which is preliminary data.</text>
</comment>
<dbReference type="EMBL" id="JANVFU010000028">
    <property type="protein sequence ID" value="KAJ3738525.1"/>
    <property type="molecule type" value="Genomic_DNA"/>
</dbReference>
<keyword evidence="1" id="KW-0862">Zinc</keyword>
<evidence type="ECO:0000313" key="4">
    <source>
        <dbReference type="EMBL" id="KAJ3738525.1"/>
    </source>
</evidence>
<dbReference type="Proteomes" id="UP001142393">
    <property type="component" value="Unassembled WGS sequence"/>
</dbReference>
<feature type="domain" description="C2H2-type" evidence="3">
    <location>
        <begin position="1016"/>
        <end position="1046"/>
    </location>
</feature>
<feature type="region of interest" description="Disordered" evidence="2">
    <location>
        <begin position="237"/>
        <end position="407"/>
    </location>
</feature>
<gene>
    <name evidence="4" type="ORF">DFH05DRAFT_1547133</name>
</gene>
<feature type="compositionally biased region" description="Polar residues" evidence="2">
    <location>
        <begin position="802"/>
        <end position="823"/>
    </location>
</feature>
<dbReference type="InterPro" id="IPR022698">
    <property type="entry name" value="OrsD"/>
</dbReference>
<dbReference type="PROSITE" id="PS50157">
    <property type="entry name" value="ZINC_FINGER_C2H2_2"/>
    <property type="match status" value="1"/>
</dbReference>
<protein>
    <recommendedName>
        <fullName evidence="3">C2H2-type domain-containing protein</fullName>
    </recommendedName>
</protein>
<feature type="region of interest" description="Disordered" evidence="2">
    <location>
        <begin position="749"/>
        <end position="823"/>
    </location>
</feature>
<reference evidence="4 5" key="1">
    <citation type="journal article" date="2023" name="Proc. Natl. Acad. Sci. U.S.A.">
        <title>A global phylogenomic analysis of the shiitake genus Lentinula.</title>
        <authorList>
            <person name="Sierra-Patev S."/>
            <person name="Min B."/>
            <person name="Naranjo-Ortiz M."/>
            <person name="Looney B."/>
            <person name="Konkel Z."/>
            <person name="Slot J.C."/>
            <person name="Sakamoto Y."/>
            <person name="Steenwyk J.L."/>
            <person name="Rokas A."/>
            <person name="Carro J."/>
            <person name="Camarero S."/>
            <person name="Ferreira P."/>
            <person name="Molpeceres G."/>
            <person name="Ruiz-Duenas F.J."/>
            <person name="Serrano A."/>
            <person name="Henrissat B."/>
            <person name="Drula E."/>
            <person name="Hughes K.W."/>
            <person name="Mata J.L."/>
            <person name="Ishikawa N.K."/>
            <person name="Vargas-Isla R."/>
            <person name="Ushijima S."/>
            <person name="Smith C.A."/>
            <person name="Donoghue J."/>
            <person name="Ahrendt S."/>
            <person name="Andreopoulos W."/>
            <person name="He G."/>
            <person name="LaButti K."/>
            <person name="Lipzen A."/>
            <person name="Ng V."/>
            <person name="Riley R."/>
            <person name="Sandor L."/>
            <person name="Barry K."/>
            <person name="Martinez A.T."/>
            <person name="Xiao Y."/>
            <person name="Gibbons J.G."/>
            <person name="Terashima K."/>
            <person name="Grigoriev I.V."/>
            <person name="Hibbett D."/>
        </authorList>
    </citation>
    <scope>NUCLEOTIDE SEQUENCE [LARGE SCALE GENOMIC DNA]</scope>
    <source>
        <strain evidence="4 5">TFB7810</strain>
    </source>
</reference>
<keyword evidence="1" id="KW-0479">Metal-binding</keyword>
<organism evidence="4 5">
    <name type="scientific">Lentinula detonsa</name>
    <dbReference type="NCBI Taxonomy" id="2804962"/>
    <lineage>
        <taxon>Eukaryota</taxon>
        <taxon>Fungi</taxon>
        <taxon>Dikarya</taxon>
        <taxon>Basidiomycota</taxon>
        <taxon>Agaricomycotina</taxon>
        <taxon>Agaricomycetes</taxon>
        <taxon>Agaricomycetidae</taxon>
        <taxon>Agaricales</taxon>
        <taxon>Marasmiineae</taxon>
        <taxon>Omphalotaceae</taxon>
        <taxon>Lentinula</taxon>
    </lineage>
</organism>
<sequence length="1368" mass="152732">MAGLLPVLQLDPSRPLPPGPPTSMHPSGVYMGPFMDGWVTGRFVVCPHTCKHTMNARVIPAFQNIFTWPVNISGRSYDHTRNEKFHRNCAEGCPGHQRFGSGNVAERRPATLAETIRGVIDWSLIVRSHRGVLQKRELVWVERVESGEDLTNPQLRALWNAAPQLPPLHPSLYSNYGIGPDSDTLQFQDIPTHISQSMRPFNLTAALCGEPAMPGSTVPGPGPVICGYNGWGAPSSLPGPPESSRLGRSHLSDPAGSVRHTAGPSRTIRTPLQSPVRWNRTRTHSPTPGPSNHPHSLAQQRTSYSPEARFDSPVSPGPHTPAPHYNAPRAPSYHSQQALSPVPETEHTPPGLFSPPGSYSPPGLFSSISAHNTPLGSRRSMAPGELSPTPGLRLGSEGPLSAAGGVKPDDIDEFRTLAIRDNEGIGRGLSSRWSELEEDINRLPKKTLFLLDDQYMAPKPLKTFLTARFMQEKNFYWCILKWQMTHERRRLFHAMYEKNLTLQRAMYFHITVGGSFLNAELYVWEWITLALLLWEQGGHVDFMLASDFCKMLQRPGDMPVEWERMKKYEFVFFGGSSDPSNELTTAQYRNLTVLVKNSMQIWPHPLSVKVVLQKSVIYRALAGTIRKAGGFAEMIFQVTSVDMGIELLYICPTGIAAMATCQIDLPESWDPLDRSTPLFGETCSFGSYLLGSEFPYNGLYILTLALDVLIIEPTGKKVQTSRREDGKLPCPCGAESHARFSFKKLRALITRPGPHPGPHESPFPDPDNHHHAPLQTLPAERSVPHQTSSDIPVLDHTPTHIAPTSSSPLSTNHAMPNTNPQSNFDDAFAAALVLPPSVDESHMQQNDFDMNGIMSLGRDDEGSKVEGAYSMEAHRGSNGDVTERDELNEGDYGMESEYEDENENVLEESPLGNIDHCTSPISTGEAATFLARFNIIVDPVYQITICTECAVPVPFAHIHTHQWTKHFVKLSLPLECRLPKKEEILLHLSILGADQLRDIPYERITPIHGVETIQGYKCTVAHCDFIYGSHRSLRRHQEENHFTIKKGLRNSTRVSCQPLSKFRNARRYVEVSLQDLTVSPAMLEIERAAATCKLLEHSDTFTVASNAREKSAVFAQSRWDELLDNVDVAKLSRTISTTESPAYPLFEKLRATGREYYQGYKGQKTAFWTYCPPKNSCIVNIQKGKVYNYHKDFSADLGPPFQQSLSITRRYFPDAVSLMQEIPEKDDILAQSLSLRRRYFPDAVSLMQEIPEKDDILAQSLSIRRRYFPDAVSLMQEIPEKDDILAQSLSIRRRYFPDAVSLMQEIPEKDDILAQSLSIRRRYFPDAEPSLGSARRLLNSPSLPSHLPIFAMDQPAPATVSHTGASAM</sequence>
<dbReference type="InterPro" id="IPR013087">
    <property type="entry name" value="Znf_C2H2_type"/>
</dbReference>
<proteinExistence type="predicted"/>
<dbReference type="Pfam" id="PF12013">
    <property type="entry name" value="OrsD"/>
    <property type="match status" value="1"/>
</dbReference>
<evidence type="ECO:0000313" key="5">
    <source>
        <dbReference type="Proteomes" id="UP001142393"/>
    </source>
</evidence>
<name>A0A9W8NPW8_9AGAR</name>
<dbReference type="GO" id="GO:0008270">
    <property type="term" value="F:zinc ion binding"/>
    <property type="evidence" value="ECO:0007669"/>
    <property type="project" value="UniProtKB-KW"/>
</dbReference>